<organism evidence="1 2">
    <name type="scientific">Candidatus Taylorbacteria bacterium RIFOXYD2_FULL_36_9</name>
    <dbReference type="NCBI Taxonomy" id="1802338"/>
    <lineage>
        <taxon>Bacteria</taxon>
        <taxon>Candidatus Tayloriibacteriota</taxon>
    </lineage>
</organism>
<dbReference type="EMBL" id="MHSQ01000030">
    <property type="protein sequence ID" value="OHA46451.1"/>
    <property type="molecule type" value="Genomic_DNA"/>
</dbReference>
<dbReference type="InterPro" id="IPR005883">
    <property type="entry name" value="PilM"/>
</dbReference>
<dbReference type="SUPFAM" id="SSF53067">
    <property type="entry name" value="Actin-like ATPase domain"/>
    <property type="match status" value="2"/>
</dbReference>
<dbReference type="STRING" id="1802338.A2541_00585"/>
<dbReference type="AlphaFoldDB" id="A0A1G2PFP3"/>
<sequence length="353" mass="39938">MSHQVSYSKLFTPPKFLERPAVSLEIQPKYISFLLTKNTNKGLVPDIYGRVPLPKETIALGEIVKKEPIIKALIEIRKKTKVSFVRLSLPEQKTYIFKTHLPNLEDKEIRDILDFKIEENVPLSAKEAVFDYDILPSPKVSGLDVVVSVTSLEVVEEWQNIFALASLTPILFSPESNNVAKAVIKNSNEQVVVIVNIKENTIILSLVISSIVCQTSSLNFGASTFTDLLAKYFKVTFEEAVKIKREKLYQDNSDNLEIFSYLINTMSAIKDEIYKFVSYCNEREDVVSQVDKIILCGPDSLIFGFDKHLSLNLNLRVEVANIWINNFDLNTYIPEISKVDSEDLAVVNGLNLI</sequence>
<dbReference type="InterPro" id="IPR050696">
    <property type="entry name" value="FtsA/MreB"/>
</dbReference>
<dbReference type="Pfam" id="PF11104">
    <property type="entry name" value="PilM_2"/>
    <property type="match status" value="1"/>
</dbReference>
<evidence type="ECO:0000313" key="1">
    <source>
        <dbReference type="EMBL" id="OHA46451.1"/>
    </source>
</evidence>
<evidence type="ECO:0000313" key="2">
    <source>
        <dbReference type="Proteomes" id="UP000176965"/>
    </source>
</evidence>
<accession>A0A1G2PFP3</accession>
<comment type="caution">
    <text evidence="1">The sequence shown here is derived from an EMBL/GenBank/DDBJ whole genome shotgun (WGS) entry which is preliminary data.</text>
</comment>
<dbReference type="PANTHER" id="PTHR32432">
    <property type="entry name" value="CELL DIVISION PROTEIN FTSA-RELATED"/>
    <property type="match status" value="1"/>
</dbReference>
<name>A0A1G2PFP3_9BACT</name>
<dbReference type="InterPro" id="IPR043129">
    <property type="entry name" value="ATPase_NBD"/>
</dbReference>
<dbReference type="Gene3D" id="3.30.1490.300">
    <property type="match status" value="1"/>
</dbReference>
<dbReference type="CDD" id="cd24049">
    <property type="entry name" value="ASKHA_NBD_PilM"/>
    <property type="match status" value="1"/>
</dbReference>
<dbReference type="PANTHER" id="PTHR32432:SF3">
    <property type="entry name" value="ETHANOLAMINE UTILIZATION PROTEIN EUTJ"/>
    <property type="match status" value="1"/>
</dbReference>
<dbReference type="Proteomes" id="UP000176965">
    <property type="component" value="Unassembled WGS sequence"/>
</dbReference>
<evidence type="ECO:0008006" key="3">
    <source>
        <dbReference type="Google" id="ProtNLM"/>
    </source>
</evidence>
<dbReference type="Gene3D" id="3.30.420.40">
    <property type="match status" value="2"/>
</dbReference>
<proteinExistence type="predicted"/>
<reference evidence="1 2" key="1">
    <citation type="journal article" date="2016" name="Nat. Commun.">
        <title>Thousands of microbial genomes shed light on interconnected biogeochemical processes in an aquifer system.</title>
        <authorList>
            <person name="Anantharaman K."/>
            <person name="Brown C.T."/>
            <person name="Hug L.A."/>
            <person name="Sharon I."/>
            <person name="Castelle C.J."/>
            <person name="Probst A.J."/>
            <person name="Thomas B.C."/>
            <person name="Singh A."/>
            <person name="Wilkins M.J."/>
            <person name="Karaoz U."/>
            <person name="Brodie E.L."/>
            <person name="Williams K.H."/>
            <person name="Hubbard S.S."/>
            <person name="Banfield J.F."/>
        </authorList>
    </citation>
    <scope>NUCLEOTIDE SEQUENCE [LARGE SCALE GENOMIC DNA]</scope>
</reference>
<gene>
    <name evidence="1" type="ORF">A2541_00585</name>
</gene>
<protein>
    <recommendedName>
        <fullName evidence="3">SHS2 domain-containing protein</fullName>
    </recommendedName>
</protein>